<reference evidence="1" key="1">
    <citation type="submission" date="2018-10" db="EMBL/GenBank/DDBJ databases">
        <title>Hidden diversity of soil giant viruses.</title>
        <authorList>
            <person name="Schulz F."/>
            <person name="Alteio L."/>
            <person name="Goudeau D."/>
            <person name="Ryan E.M."/>
            <person name="Malmstrom R.R."/>
            <person name="Blanchard J."/>
            <person name="Woyke T."/>
        </authorList>
    </citation>
    <scope>NUCLEOTIDE SEQUENCE</scope>
    <source>
        <strain evidence="1">FNV1</strain>
    </source>
</reference>
<gene>
    <name evidence="1" type="ORF">Faunusvirus13_14</name>
</gene>
<evidence type="ECO:0000313" key="1">
    <source>
        <dbReference type="EMBL" id="AYV79421.1"/>
    </source>
</evidence>
<dbReference type="SMART" id="SM00248">
    <property type="entry name" value="ANK"/>
    <property type="match status" value="3"/>
</dbReference>
<dbReference type="EMBL" id="MK072144">
    <property type="protein sequence ID" value="AYV79421.1"/>
    <property type="molecule type" value="Genomic_DNA"/>
</dbReference>
<accession>A0A3G4ZZI7</accession>
<organism evidence="1">
    <name type="scientific">Faunusvirus sp</name>
    <dbReference type="NCBI Taxonomy" id="2487766"/>
    <lineage>
        <taxon>Viruses</taxon>
        <taxon>Varidnaviria</taxon>
        <taxon>Bamfordvirae</taxon>
        <taxon>Nucleocytoviricota</taxon>
        <taxon>Megaviricetes</taxon>
        <taxon>Imitervirales</taxon>
        <taxon>Mimiviridae</taxon>
    </lineage>
</organism>
<proteinExistence type="predicted"/>
<protein>
    <submittedName>
        <fullName evidence="1">Uncharacterized protein</fullName>
    </submittedName>
</protein>
<dbReference type="Gene3D" id="1.25.40.20">
    <property type="entry name" value="Ankyrin repeat-containing domain"/>
    <property type="match status" value="1"/>
</dbReference>
<name>A0A3G4ZZI7_9VIRU</name>
<dbReference type="InterPro" id="IPR036770">
    <property type="entry name" value="Ankyrin_rpt-contain_sf"/>
</dbReference>
<sequence>MSSVKTHRDEFVRLARNNDKAGCLEYINLHDDFYDAMVNNYNWTDVLQEVCKYKLAEVATALIDKKCYLAHQDKWGYTAIMYACCNDLNDIVTYIIDKSTTIMTRSTDQGVSEIMYLCMCDDENNVMKMMDHGYDIYHKSHRNESLFTVAIKRNSKQIVKKLIDIDTDFIEQFNTLYHTHDRKKGDFYNDIAKYCVGKRNAYKHEIIATMNDASSTNMLYRSFHTTYAVQLVDIICDFLILPVIKS</sequence>
<dbReference type="InterPro" id="IPR002110">
    <property type="entry name" value="Ankyrin_rpt"/>
</dbReference>
<dbReference type="SUPFAM" id="SSF48403">
    <property type="entry name" value="Ankyrin repeat"/>
    <property type="match status" value="1"/>
</dbReference>